<evidence type="ECO:0000313" key="2">
    <source>
        <dbReference type="Proteomes" id="UP001732700"/>
    </source>
</evidence>
<evidence type="ECO:0000313" key="1">
    <source>
        <dbReference type="EnsemblPlants" id="AVESA.00010b.r2.5CG0922880.1.CDS"/>
    </source>
</evidence>
<name>A0ACD5Y6N2_AVESA</name>
<organism evidence="1 2">
    <name type="scientific">Avena sativa</name>
    <name type="common">Oat</name>
    <dbReference type="NCBI Taxonomy" id="4498"/>
    <lineage>
        <taxon>Eukaryota</taxon>
        <taxon>Viridiplantae</taxon>
        <taxon>Streptophyta</taxon>
        <taxon>Embryophyta</taxon>
        <taxon>Tracheophyta</taxon>
        <taxon>Spermatophyta</taxon>
        <taxon>Magnoliopsida</taxon>
        <taxon>Liliopsida</taxon>
        <taxon>Poales</taxon>
        <taxon>Poaceae</taxon>
        <taxon>BOP clade</taxon>
        <taxon>Pooideae</taxon>
        <taxon>Poodae</taxon>
        <taxon>Poeae</taxon>
        <taxon>Poeae Chloroplast Group 1 (Aveneae type)</taxon>
        <taxon>Aveninae</taxon>
        <taxon>Avena</taxon>
    </lineage>
</organism>
<accession>A0ACD5Y6N2</accession>
<proteinExistence type="predicted"/>
<keyword evidence="2" id="KW-1185">Reference proteome</keyword>
<sequence length="171" mass="20124">METIIPTNCEAKMVVKLKDGRWEVIAFIAEHNHALIHKSSLNKYLRSHQGIPAEEKYFVKNVQNTNLTSRRRMDIMSEFYGSELLVPYTTKSITNYCATLTVEETRDGDMTEVINHFVEQKEKDSDFYFRLECDEEDRVKNIFWVDGPARRAYAEAYHDYVSFDNTYLTNK</sequence>
<dbReference type="EnsemblPlants" id="AVESA.00010b.r2.5CG0922880.1">
    <property type="protein sequence ID" value="AVESA.00010b.r2.5CG0922880.1.CDS"/>
    <property type="gene ID" value="AVESA.00010b.r2.5CG0922880"/>
</dbReference>
<reference evidence="1" key="1">
    <citation type="submission" date="2021-05" db="EMBL/GenBank/DDBJ databases">
        <authorList>
            <person name="Scholz U."/>
            <person name="Mascher M."/>
            <person name="Fiebig A."/>
        </authorList>
    </citation>
    <scope>NUCLEOTIDE SEQUENCE [LARGE SCALE GENOMIC DNA]</scope>
</reference>
<dbReference type="Proteomes" id="UP001732700">
    <property type="component" value="Chromosome 5C"/>
</dbReference>
<protein>
    <submittedName>
        <fullName evidence="1">Uncharacterized protein</fullName>
    </submittedName>
</protein>
<reference evidence="1" key="2">
    <citation type="submission" date="2025-09" db="UniProtKB">
        <authorList>
            <consortium name="EnsemblPlants"/>
        </authorList>
    </citation>
    <scope>IDENTIFICATION</scope>
</reference>